<proteinExistence type="predicted"/>
<dbReference type="PANTHER" id="PTHR15430:SF1">
    <property type="entry name" value="GLOMULIN"/>
    <property type="match status" value="1"/>
</dbReference>
<organism evidence="1">
    <name type="scientific">Graphocephala atropunctata</name>
    <dbReference type="NCBI Taxonomy" id="36148"/>
    <lineage>
        <taxon>Eukaryota</taxon>
        <taxon>Metazoa</taxon>
        <taxon>Ecdysozoa</taxon>
        <taxon>Arthropoda</taxon>
        <taxon>Hexapoda</taxon>
        <taxon>Insecta</taxon>
        <taxon>Pterygota</taxon>
        <taxon>Neoptera</taxon>
        <taxon>Paraneoptera</taxon>
        <taxon>Hemiptera</taxon>
        <taxon>Auchenorrhyncha</taxon>
        <taxon>Membracoidea</taxon>
        <taxon>Cicadellidae</taxon>
        <taxon>Cicadellinae</taxon>
        <taxon>Cicadellini</taxon>
        <taxon>Graphocephala</taxon>
    </lineage>
</organism>
<reference evidence="1" key="1">
    <citation type="submission" date="2015-11" db="EMBL/GenBank/DDBJ databases">
        <title>De novo transcriptome assembly of four potential Pierce s Disease insect vectors from Arizona vineyards.</title>
        <authorList>
            <person name="Tassone E.E."/>
        </authorList>
    </citation>
    <scope>NUCLEOTIDE SEQUENCE</scope>
</reference>
<sequence>MAVEVEVDLVEHLSDLLASGDTRSVKAMINESAFETVLRTRANDVIPIVSYYINEEAMQENPAVFRYSEKVLQKCAESGNPKECLMEYLAQIESLDVIKFKICLKPIQTTLLRIPDRKSPLMQCVFNAIYTLINSLPLPRYRHLDEKSKLLLDCDEDVQRIRDIYSLIVMFYEPFVNEISDNSSADKRTKSVRQVLLQALLQLLGNPIVHVDLKYNETESSTLSRLVFKIVAFILKLQSDPLALLLLVENEELVSVDEERAFVHEFSSNEIKFSDLSLSSFFYLILCENMCKSFHYVYNKQYVYHNCLRLAKTLLRYKETLVLQKGLLLAKVMMEQIEAGSMDFTHLASSTHKEIIELLSNIAVYHKVKEDRRLAAELIKKHFCTFDVKGQFYILLNVCKNPQHPNITGYFTTFFTDSVRKTFINEEYIEYFTGKRLFDLLCTFCLLIEGVETDLIENKDQILSALNLIIFLTRRDRNNFSGVWKYITSISKTFLDPLREAVDLSRAHYKLQLRSLDDPLKTEDEADLFVSVGGQMLDQMSTEDKQTILNAGLTVFDLIEHLLSRANECVADKPQL</sequence>
<dbReference type="AlphaFoldDB" id="A0A1B6L4U0"/>
<evidence type="ECO:0000313" key="1">
    <source>
        <dbReference type="EMBL" id="JAT18742.1"/>
    </source>
</evidence>
<name>A0A1B6L4U0_9HEMI</name>
<dbReference type="GO" id="GO:0055105">
    <property type="term" value="F:ubiquitin-protein transferase inhibitor activity"/>
    <property type="evidence" value="ECO:0007669"/>
    <property type="project" value="TreeGrafter"/>
</dbReference>
<dbReference type="Pfam" id="PF08568">
    <property type="entry name" value="Kinetochor_Ybp2"/>
    <property type="match status" value="1"/>
</dbReference>
<dbReference type="InterPro" id="IPR019516">
    <property type="entry name" value="Glomulin/ALF4"/>
</dbReference>
<accession>A0A1B6L4U0</accession>
<protein>
    <recommendedName>
        <fullName evidence="2">Glomulin</fullName>
    </recommendedName>
</protein>
<dbReference type="PANTHER" id="PTHR15430">
    <property type="entry name" value="GLOMULIN"/>
    <property type="match status" value="1"/>
</dbReference>
<dbReference type="GO" id="GO:0005737">
    <property type="term" value="C:cytoplasm"/>
    <property type="evidence" value="ECO:0007669"/>
    <property type="project" value="TreeGrafter"/>
</dbReference>
<evidence type="ECO:0008006" key="2">
    <source>
        <dbReference type="Google" id="ProtNLM"/>
    </source>
</evidence>
<gene>
    <name evidence="1" type="ORF">g.10969</name>
</gene>
<dbReference type="InterPro" id="IPR013877">
    <property type="entry name" value="YAP-bd/ALF4/Glomulin"/>
</dbReference>
<dbReference type="EMBL" id="GEBQ01021235">
    <property type="protein sequence ID" value="JAT18742.1"/>
    <property type="molecule type" value="Transcribed_RNA"/>
</dbReference>